<reference evidence="12" key="1">
    <citation type="submission" date="2014-11" db="EMBL/GenBank/DDBJ databases">
        <authorList>
            <person name="Geib S."/>
        </authorList>
    </citation>
    <scope>NUCLEOTIDE SEQUENCE</scope>
</reference>
<keyword evidence="7 9" id="KW-0472">Membrane</keyword>
<dbReference type="GO" id="GO:0008374">
    <property type="term" value="F:O-acyltransferase activity"/>
    <property type="evidence" value="ECO:0007669"/>
    <property type="project" value="InterPro"/>
</dbReference>
<protein>
    <recommendedName>
        <fullName evidence="9">O-acyltransferase</fullName>
    </recommendedName>
</protein>
<feature type="transmembrane region" description="Helical" evidence="11">
    <location>
        <begin position="437"/>
        <end position="458"/>
    </location>
</feature>
<evidence type="ECO:0000256" key="10">
    <source>
        <dbReference type="PIRSR" id="PIRSR000439-1"/>
    </source>
</evidence>
<dbReference type="PANTHER" id="PTHR10408:SF8">
    <property type="entry name" value="O-ACYLTRANSFERASE"/>
    <property type="match status" value="1"/>
</dbReference>
<organism evidence="12">
    <name type="scientific">Zeugodacus cucurbitae</name>
    <name type="common">Melon fruit fly</name>
    <name type="synonym">Bactrocera cucurbitae</name>
    <dbReference type="NCBI Taxonomy" id="28588"/>
    <lineage>
        <taxon>Eukaryota</taxon>
        <taxon>Metazoa</taxon>
        <taxon>Ecdysozoa</taxon>
        <taxon>Arthropoda</taxon>
        <taxon>Hexapoda</taxon>
        <taxon>Insecta</taxon>
        <taxon>Pterygota</taxon>
        <taxon>Neoptera</taxon>
        <taxon>Endopterygota</taxon>
        <taxon>Diptera</taxon>
        <taxon>Brachycera</taxon>
        <taxon>Muscomorpha</taxon>
        <taxon>Tephritoidea</taxon>
        <taxon>Tephritidae</taxon>
        <taxon>Zeugodacus</taxon>
        <taxon>Zeugodacus</taxon>
    </lineage>
</organism>
<dbReference type="InterPro" id="IPR004299">
    <property type="entry name" value="MBOAT_fam"/>
</dbReference>
<feature type="transmembrane region" description="Helical" evidence="11">
    <location>
        <begin position="532"/>
        <end position="552"/>
    </location>
</feature>
<proteinExistence type="inferred from homology"/>
<evidence type="ECO:0000256" key="2">
    <source>
        <dbReference type="ARBA" id="ARBA00009010"/>
    </source>
</evidence>
<keyword evidence="5 9" id="KW-0256">Endoplasmic reticulum</keyword>
<comment type="similarity">
    <text evidence="2 9">Belongs to the membrane-bound acyltransferase family. Sterol o-acyltransferase subfamily.</text>
</comment>
<dbReference type="Pfam" id="PF03062">
    <property type="entry name" value="MBOAT"/>
    <property type="match status" value="1"/>
</dbReference>
<reference evidence="12" key="2">
    <citation type="journal article" date="2015" name="Gigascience">
        <title>Reconstructing a comprehensive transcriptome assembly of a white-pupal translocated strain of the pest fruit fly Bactrocera cucurbitae.</title>
        <authorList>
            <person name="Sim S.B."/>
            <person name="Calla B."/>
            <person name="Hall B."/>
            <person name="DeRego T."/>
            <person name="Geib S.M."/>
        </authorList>
    </citation>
    <scope>NUCLEOTIDE SEQUENCE</scope>
</reference>
<dbReference type="GO" id="GO:0008203">
    <property type="term" value="P:cholesterol metabolic process"/>
    <property type="evidence" value="ECO:0007669"/>
    <property type="project" value="TreeGrafter"/>
</dbReference>
<feature type="transmembrane region" description="Helical" evidence="11">
    <location>
        <begin position="227"/>
        <end position="246"/>
    </location>
</feature>
<evidence type="ECO:0000256" key="5">
    <source>
        <dbReference type="ARBA" id="ARBA00022824"/>
    </source>
</evidence>
<keyword evidence="3 9" id="KW-0808">Transferase</keyword>
<keyword evidence="6 11" id="KW-1133">Transmembrane helix</keyword>
<feature type="transmembrane region" description="Helical" evidence="11">
    <location>
        <begin position="559"/>
        <end position="581"/>
    </location>
</feature>
<evidence type="ECO:0000256" key="3">
    <source>
        <dbReference type="ARBA" id="ARBA00022679"/>
    </source>
</evidence>
<name>A0A0A1XL59_ZEUCU</name>
<evidence type="ECO:0000256" key="9">
    <source>
        <dbReference type="PIRNR" id="PIRNR000439"/>
    </source>
</evidence>
<dbReference type="PANTHER" id="PTHR10408">
    <property type="entry name" value="STEROL O-ACYLTRANSFERASE"/>
    <property type="match status" value="1"/>
</dbReference>
<accession>A0A0A1XL59</accession>
<feature type="transmembrane region" description="Helical" evidence="11">
    <location>
        <begin position="185"/>
        <end position="206"/>
    </location>
</feature>
<dbReference type="InterPro" id="IPR014371">
    <property type="entry name" value="Oat_ACAT_DAG_ARE"/>
</dbReference>
<keyword evidence="4 11" id="KW-0812">Transmembrane</keyword>
<dbReference type="EMBL" id="GBXI01002672">
    <property type="protein sequence ID" value="JAD11620.1"/>
    <property type="molecule type" value="Transcribed_RNA"/>
</dbReference>
<evidence type="ECO:0000256" key="6">
    <source>
        <dbReference type="ARBA" id="ARBA00022989"/>
    </source>
</evidence>
<feature type="transmembrane region" description="Helical" evidence="11">
    <location>
        <begin position="382"/>
        <end position="402"/>
    </location>
</feature>
<feature type="transmembrane region" description="Helical" evidence="11">
    <location>
        <begin position="266"/>
        <end position="285"/>
    </location>
</feature>
<dbReference type="AlphaFoldDB" id="A0A0A1XL59"/>
<evidence type="ECO:0000256" key="11">
    <source>
        <dbReference type="SAM" id="Phobius"/>
    </source>
</evidence>
<feature type="transmembrane region" description="Helical" evidence="11">
    <location>
        <begin position="351"/>
        <end position="370"/>
    </location>
</feature>
<comment type="subcellular location">
    <subcellularLocation>
        <location evidence="1 9">Endoplasmic reticulum membrane</location>
        <topology evidence="1 9">Multi-pass membrane protein</topology>
    </subcellularLocation>
</comment>
<dbReference type="GO" id="GO:0005789">
    <property type="term" value="C:endoplasmic reticulum membrane"/>
    <property type="evidence" value="ECO:0007669"/>
    <property type="project" value="UniProtKB-SubCell"/>
</dbReference>
<evidence type="ECO:0000256" key="4">
    <source>
        <dbReference type="ARBA" id="ARBA00022692"/>
    </source>
</evidence>
<evidence type="ECO:0000256" key="8">
    <source>
        <dbReference type="ARBA" id="ARBA00023315"/>
    </source>
</evidence>
<dbReference type="PIRSF" id="PIRSF000439">
    <property type="entry name" value="Oat_ACAT_DAG_ARE"/>
    <property type="match status" value="1"/>
</dbReference>
<evidence type="ECO:0000256" key="1">
    <source>
        <dbReference type="ARBA" id="ARBA00004477"/>
    </source>
</evidence>
<keyword evidence="8 9" id="KW-0012">Acyltransferase</keyword>
<gene>
    <name evidence="12" type="primary">Soat1_0</name>
    <name evidence="12" type="ORF">g.9695</name>
</gene>
<sequence>MQICFIEKGECLVIQKKMSEQKIESAQSEQKQNQIKISACKNGVEMKKANPDKYTSALELDYLRERLHNLQDILLKDFKKRINEEIEDVVQELRQHELQLNEFRGFAKSQNTNTWSNRIAVTADNQTGNGNVPTESSEKICTASGDNKILSGKHKKQPRPLPDKVFIVRESYLTALLEVDHMRTIYHIFATILLMLLIQSISYDYLAEGRVYFGLGTFKSSLVKIEYVFGIWLLEHTIVFLLYYAFKMWANVRVKLARQPALQSFWSHSCLITYISAQLVFGYVASALCVKLELTFITSSILLLESTRLLMKMHSFVRTNAARVLAGKLKTDALSSDVNDVRDQQSSAQAIRLPSFSSYLYFLFAPTLIYRDSYPRTTHIRWKFALARFMEVVAIAFVYSYLFERYIKAQYENIGREELSLRTFVIKLHSMVMPNNIIFLCGFYLILHSWLNFTAELLRFGDRMFYKDWWTSHTYDAYFRNWNVVVHDWLYEYIYKDSYNYLFKGSKLPATLMVFYTSALVHEHIIGFALRLFFPVMFCFFGGFAVVMVFLFRNASKRVGNFAVWSTLIIGNGLLFSLYSIEYYARQNCTRTYESWTDYFVPTVWTCYNK</sequence>
<evidence type="ECO:0000313" key="12">
    <source>
        <dbReference type="EMBL" id="JAD11620.1"/>
    </source>
</evidence>
<feature type="active site" evidence="10">
    <location>
        <position position="522"/>
    </location>
</feature>
<evidence type="ECO:0000256" key="7">
    <source>
        <dbReference type="ARBA" id="ARBA00023136"/>
    </source>
</evidence>